<dbReference type="PANTHER" id="PTHR43278:SF2">
    <property type="entry name" value="IRON-SULFUR FLAVOPROTEIN"/>
    <property type="match status" value="1"/>
</dbReference>
<dbReference type="InterPro" id="IPR005025">
    <property type="entry name" value="FMN_Rdtase-like_dom"/>
</dbReference>
<dbReference type="EMBL" id="CP039393">
    <property type="protein sequence ID" value="QCD35423.1"/>
    <property type="molecule type" value="Genomic_DNA"/>
</dbReference>
<gene>
    <name evidence="4" type="ORF">E7746_05690</name>
</gene>
<keyword evidence="5" id="KW-1185">Reference proteome</keyword>
<dbReference type="AlphaFoldDB" id="A0A4P7VGX5"/>
<dbReference type="InterPro" id="IPR051796">
    <property type="entry name" value="ISF_SsuE-like"/>
</dbReference>
<dbReference type="InterPro" id="IPR029039">
    <property type="entry name" value="Flavoprotein-like_sf"/>
</dbReference>
<dbReference type="Pfam" id="PF03358">
    <property type="entry name" value="FMN_red"/>
    <property type="match status" value="1"/>
</dbReference>
<sequence length="179" mass="19653">MKNILIISSSLRLNSNSEALANEFARGAVDAGHNVEFVSLRGKDIRFCRGCLACQATQQCVINDDSRQIVARMHDADIIVYATPIYYYEMSGQLKTLLDRANPLYTSDYRFRDIYVLTSAAEDEEDVPSRAVAGITGWIDCFENARLAGSVFAGGVSGPGEMTNHPAMQQAYTLGNSIK</sequence>
<dbReference type="OrthoDB" id="9805976at2"/>
<evidence type="ECO:0000256" key="2">
    <source>
        <dbReference type="ARBA" id="ARBA00022643"/>
    </source>
</evidence>
<dbReference type="GO" id="GO:0016491">
    <property type="term" value="F:oxidoreductase activity"/>
    <property type="evidence" value="ECO:0007669"/>
    <property type="project" value="InterPro"/>
</dbReference>
<proteinExistence type="predicted"/>
<dbReference type="PANTHER" id="PTHR43278">
    <property type="entry name" value="NAD(P)H-DEPENDENT FMN-CONTAINING OXIDOREDUCTASE YWQN-RELATED"/>
    <property type="match status" value="1"/>
</dbReference>
<evidence type="ECO:0000313" key="5">
    <source>
        <dbReference type="Proteomes" id="UP000297031"/>
    </source>
</evidence>
<organism evidence="4 5">
    <name type="scientific">Muribaculum gordoncarteri</name>
    <dbReference type="NCBI Taxonomy" id="2530390"/>
    <lineage>
        <taxon>Bacteria</taxon>
        <taxon>Pseudomonadati</taxon>
        <taxon>Bacteroidota</taxon>
        <taxon>Bacteroidia</taxon>
        <taxon>Bacteroidales</taxon>
        <taxon>Muribaculaceae</taxon>
        <taxon>Muribaculum</taxon>
    </lineage>
</organism>
<evidence type="ECO:0000259" key="3">
    <source>
        <dbReference type="Pfam" id="PF03358"/>
    </source>
</evidence>
<feature type="domain" description="NADPH-dependent FMN reductase-like" evidence="3">
    <location>
        <begin position="3"/>
        <end position="106"/>
    </location>
</feature>
<dbReference type="RefSeq" id="WP_136410146.1">
    <property type="nucleotide sequence ID" value="NZ_CP039393.1"/>
</dbReference>
<accession>A0A4P7VGX5</accession>
<dbReference type="SUPFAM" id="SSF52218">
    <property type="entry name" value="Flavoproteins"/>
    <property type="match status" value="1"/>
</dbReference>
<name>A0A4P7VGX5_9BACT</name>
<evidence type="ECO:0000313" key="4">
    <source>
        <dbReference type="EMBL" id="QCD35423.1"/>
    </source>
</evidence>
<protein>
    <submittedName>
        <fullName evidence="4">Flavodoxin family protein</fullName>
    </submittedName>
</protein>
<dbReference type="Proteomes" id="UP000297031">
    <property type="component" value="Chromosome"/>
</dbReference>
<keyword evidence="2" id="KW-0288">FMN</keyword>
<keyword evidence="1" id="KW-0285">Flavoprotein</keyword>
<dbReference type="KEGG" id="mgod:E7746_05690"/>
<dbReference type="Gene3D" id="3.40.50.360">
    <property type="match status" value="1"/>
</dbReference>
<evidence type="ECO:0000256" key="1">
    <source>
        <dbReference type="ARBA" id="ARBA00022630"/>
    </source>
</evidence>
<reference evidence="4 5" key="1">
    <citation type="submission" date="2019-02" db="EMBL/GenBank/DDBJ databases">
        <title>Isolation and identification of novel species under the genus Muribaculum.</title>
        <authorList>
            <person name="Miyake S."/>
            <person name="Ding Y."/>
            <person name="Low A."/>
            <person name="Soh M."/>
            <person name="Seedorf H."/>
        </authorList>
    </citation>
    <scope>NUCLEOTIDE SEQUENCE [LARGE SCALE GENOMIC DNA]</scope>
    <source>
        <strain evidence="4 5">TLL-A4</strain>
    </source>
</reference>